<proteinExistence type="predicted"/>
<name>A0ABR1D0H5_NECAM</name>
<gene>
    <name evidence="1" type="primary">Necator_chrIII.g11769</name>
    <name evidence="1" type="ORF">RB195_011004</name>
</gene>
<reference evidence="1 2" key="1">
    <citation type="submission" date="2023-08" db="EMBL/GenBank/DDBJ databases">
        <title>A Necator americanus chromosomal reference genome.</title>
        <authorList>
            <person name="Ilik V."/>
            <person name="Petrzelkova K.J."/>
            <person name="Pardy F."/>
            <person name="Fuh T."/>
            <person name="Niatou-Singa F.S."/>
            <person name="Gouil Q."/>
            <person name="Baker L."/>
            <person name="Ritchie M.E."/>
            <person name="Jex A.R."/>
            <person name="Gazzola D."/>
            <person name="Li H."/>
            <person name="Toshio Fujiwara R."/>
            <person name="Zhan B."/>
            <person name="Aroian R.V."/>
            <person name="Pafco B."/>
            <person name="Schwarz E.M."/>
        </authorList>
    </citation>
    <scope>NUCLEOTIDE SEQUENCE [LARGE SCALE GENOMIC DNA]</scope>
    <source>
        <strain evidence="1 2">Aroian</strain>
        <tissue evidence="1">Whole animal</tissue>
    </source>
</reference>
<evidence type="ECO:0000313" key="1">
    <source>
        <dbReference type="EMBL" id="KAK6744044.1"/>
    </source>
</evidence>
<protein>
    <submittedName>
        <fullName evidence="1">Uncharacterized protein</fullName>
    </submittedName>
</protein>
<organism evidence="1 2">
    <name type="scientific">Necator americanus</name>
    <name type="common">Human hookworm</name>
    <dbReference type="NCBI Taxonomy" id="51031"/>
    <lineage>
        <taxon>Eukaryota</taxon>
        <taxon>Metazoa</taxon>
        <taxon>Ecdysozoa</taxon>
        <taxon>Nematoda</taxon>
        <taxon>Chromadorea</taxon>
        <taxon>Rhabditida</taxon>
        <taxon>Rhabditina</taxon>
        <taxon>Rhabditomorpha</taxon>
        <taxon>Strongyloidea</taxon>
        <taxon>Ancylostomatidae</taxon>
        <taxon>Bunostominae</taxon>
        <taxon>Necator</taxon>
    </lineage>
</organism>
<sequence>MKTVEGCLLAASRRVMPNHFDIVFFQDYTKLMQANKDENVWKKLCILPYDGFQHRNTRQDLPKICIRGKGSGQSRTTVMAETTLAVDSRTDFPAPMEQQYYLLIVDRYSE</sequence>
<dbReference type="EMBL" id="JAVFWL010000003">
    <property type="protein sequence ID" value="KAK6744044.1"/>
    <property type="molecule type" value="Genomic_DNA"/>
</dbReference>
<comment type="caution">
    <text evidence="1">The sequence shown here is derived from an EMBL/GenBank/DDBJ whole genome shotgun (WGS) entry which is preliminary data.</text>
</comment>
<dbReference type="Proteomes" id="UP001303046">
    <property type="component" value="Unassembled WGS sequence"/>
</dbReference>
<accession>A0ABR1D0H5</accession>
<keyword evidence="2" id="KW-1185">Reference proteome</keyword>
<evidence type="ECO:0000313" key="2">
    <source>
        <dbReference type="Proteomes" id="UP001303046"/>
    </source>
</evidence>